<evidence type="ECO:0000259" key="2">
    <source>
        <dbReference type="Pfam" id="PF01636"/>
    </source>
</evidence>
<dbReference type="RefSeq" id="WP_181873721.1">
    <property type="nucleotide sequence ID" value="NZ_QPJD01000030.1"/>
</dbReference>
<organism evidence="3 4">
    <name type="scientific">Paenibacillus prosopidis</name>
    <dbReference type="NCBI Taxonomy" id="630520"/>
    <lineage>
        <taxon>Bacteria</taxon>
        <taxon>Bacillati</taxon>
        <taxon>Bacillota</taxon>
        <taxon>Bacilli</taxon>
        <taxon>Bacillales</taxon>
        <taxon>Paenibacillaceae</taxon>
        <taxon>Paenibacillus</taxon>
    </lineage>
</organism>
<dbReference type="SUPFAM" id="SSF56112">
    <property type="entry name" value="Protein kinase-like (PK-like)"/>
    <property type="match status" value="1"/>
</dbReference>
<dbReference type="Pfam" id="PF01636">
    <property type="entry name" value="APH"/>
    <property type="match status" value="1"/>
</dbReference>
<protein>
    <submittedName>
        <fullName evidence="3">Phosphotransferase family enzyme</fullName>
    </submittedName>
</protein>
<dbReference type="AlphaFoldDB" id="A0A368VNH9"/>
<dbReference type="InterPro" id="IPR050249">
    <property type="entry name" value="Pseudomonas-type_ThrB"/>
</dbReference>
<name>A0A368VNH9_9BACL</name>
<gene>
    <name evidence="3" type="ORF">DFP97_13020</name>
</gene>
<dbReference type="PANTHER" id="PTHR21064">
    <property type="entry name" value="AMINOGLYCOSIDE PHOSPHOTRANSFERASE DOMAIN-CONTAINING PROTEIN-RELATED"/>
    <property type="match status" value="1"/>
</dbReference>
<keyword evidence="4" id="KW-1185">Reference proteome</keyword>
<evidence type="ECO:0000256" key="1">
    <source>
        <dbReference type="ARBA" id="ARBA00038240"/>
    </source>
</evidence>
<dbReference type="GO" id="GO:0009088">
    <property type="term" value="P:threonine biosynthetic process"/>
    <property type="evidence" value="ECO:0007669"/>
    <property type="project" value="TreeGrafter"/>
</dbReference>
<dbReference type="InterPro" id="IPR002575">
    <property type="entry name" value="Aminoglycoside_PTrfase"/>
</dbReference>
<comment type="similarity">
    <text evidence="1">Belongs to the pseudomonas-type ThrB family.</text>
</comment>
<accession>A0A368VNH9</accession>
<dbReference type="PANTHER" id="PTHR21064:SF6">
    <property type="entry name" value="AMINOGLYCOSIDE PHOSPHOTRANSFERASE DOMAIN-CONTAINING PROTEIN"/>
    <property type="match status" value="1"/>
</dbReference>
<dbReference type="GO" id="GO:0004413">
    <property type="term" value="F:homoserine kinase activity"/>
    <property type="evidence" value="ECO:0007669"/>
    <property type="project" value="TreeGrafter"/>
</dbReference>
<evidence type="ECO:0000313" key="3">
    <source>
        <dbReference type="EMBL" id="RCW40641.1"/>
    </source>
</evidence>
<dbReference type="Gene3D" id="3.90.1200.10">
    <property type="match status" value="1"/>
</dbReference>
<dbReference type="InterPro" id="IPR011009">
    <property type="entry name" value="Kinase-like_dom_sf"/>
</dbReference>
<dbReference type="EMBL" id="QPJD01000030">
    <property type="protein sequence ID" value="RCW40641.1"/>
    <property type="molecule type" value="Genomic_DNA"/>
</dbReference>
<comment type="caution">
    <text evidence="3">The sequence shown here is derived from an EMBL/GenBank/DDBJ whole genome shotgun (WGS) entry which is preliminary data.</text>
</comment>
<reference evidence="3 4" key="1">
    <citation type="submission" date="2018-07" db="EMBL/GenBank/DDBJ databases">
        <title>Genomic Encyclopedia of Type Strains, Phase III (KMG-III): the genomes of soil and plant-associated and newly described type strains.</title>
        <authorList>
            <person name="Whitman W."/>
        </authorList>
    </citation>
    <scope>NUCLEOTIDE SEQUENCE [LARGE SCALE GENOMIC DNA]</scope>
    <source>
        <strain evidence="3 4">CECT 7506</strain>
    </source>
</reference>
<dbReference type="Proteomes" id="UP000252415">
    <property type="component" value="Unassembled WGS sequence"/>
</dbReference>
<evidence type="ECO:0000313" key="4">
    <source>
        <dbReference type="Proteomes" id="UP000252415"/>
    </source>
</evidence>
<keyword evidence="3" id="KW-0808">Transferase</keyword>
<proteinExistence type="inferred from homology"/>
<sequence length="214" mass="25502">MEDWNPQLIQNWGKITGEIHQLTRQYSPPLGSNSRPSGIVESNQLLNSINVLQEQDPYVVKQYYTVKKQIEELSKNNHYGLIHNDNHHGNFRVDREWKITLFDFDECAYFWFANELSIPLYDATMDKCRLEVSRNNPIRSEYIKEFFTSFIEGYSQKYTVDDGLLKQIPIFLKIRDITRYILMKDMFRDNEGLQQHLIELRKTIENELPFSEII</sequence>
<feature type="domain" description="Aminoglycoside phosphotransferase" evidence="2">
    <location>
        <begin position="6"/>
        <end position="124"/>
    </location>
</feature>